<dbReference type="SUPFAM" id="SSF52540">
    <property type="entry name" value="P-loop containing nucleoside triphosphate hydrolases"/>
    <property type="match status" value="1"/>
</dbReference>
<dbReference type="GO" id="GO:0019136">
    <property type="term" value="F:deoxynucleoside kinase activity"/>
    <property type="evidence" value="ECO:0007669"/>
    <property type="project" value="InterPro"/>
</dbReference>
<keyword evidence="2" id="KW-0547">Nucleotide-binding</keyword>
<dbReference type="OrthoDB" id="9776634at2"/>
<dbReference type="eggNOG" id="COG1428">
    <property type="taxonomic scope" value="Bacteria"/>
</dbReference>
<evidence type="ECO:0000313" key="4">
    <source>
        <dbReference type="EMBL" id="KGD65071.1"/>
    </source>
</evidence>
<dbReference type="PANTHER" id="PTHR10513">
    <property type="entry name" value="DEOXYNUCLEOSIDE KINASE"/>
    <property type="match status" value="1"/>
</dbReference>
<feature type="domain" description="Deoxynucleoside kinase" evidence="3">
    <location>
        <begin position="26"/>
        <end position="215"/>
    </location>
</feature>
<dbReference type="InterPro" id="IPR031314">
    <property type="entry name" value="DNK_dom"/>
</dbReference>
<gene>
    <name evidence="4" type="ORF">Y5S_01505</name>
</gene>
<sequence>MHSLTDKTLTERIEQRRQAGTLPRFIAVEGPIGAGKTSLARRLAMTFGYDLLLEQAEENPFLTRFYQDPARYALQTELFFLFQRADQLRQIQQQDLFAGPRIADFLIDKNRLFAQVTLDDDEFELYRNVDDHLTLDAPQPDLVIYLQAPSPVLRQRISRRGNDFEQGIEGDYLDRLSNAYTEFFHFYDRAPLLIVNAAEIDLVNHDRDYHQLIGELLDIRSGRHYFNPRPLVD</sequence>
<comment type="caution">
    <text evidence="4">The sequence shown here is derived from an EMBL/GenBank/DDBJ whole genome shotgun (WGS) entry which is preliminary data.</text>
</comment>
<dbReference type="PANTHER" id="PTHR10513:SF46">
    <property type="entry name" value="DEOXYGUANOSINE KINASE"/>
    <property type="match status" value="1"/>
</dbReference>
<feature type="binding site" evidence="2">
    <location>
        <begin position="30"/>
        <end position="38"/>
    </location>
    <ligand>
        <name>ATP</name>
        <dbReference type="ChEBI" id="CHEBI:30616"/>
    </ligand>
</feature>
<dbReference type="Pfam" id="PF01712">
    <property type="entry name" value="dNK"/>
    <property type="match status" value="1"/>
</dbReference>
<dbReference type="GO" id="GO:0005737">
    <property type="term" value="C:cytoplasm"/>
    <property type="evidence" value="ECO:0007669"/>
    <property type="project" value="TreeGrafter"/>
</dbReference>
<evidence type="ECO:0000259" key="3">
    <source>
        <dbReference type="Pfam" id="PF01712"/>
    </source>
</evidence>
<feature type="active site" description="Proton acceptor" evidence="1">
    <location>
        <position position="104"/>
    </location>
</feature>
<dbReference type="RefSeq" id="WP_052041461.1">
    <property type="nucleotide sequence ID" value="NZ_ARXV01000005.1"/>
</dbReference>
<protein>
    <submittedName>
        <fullName evidence="4">Deoxynucleoside kinase</fullName>
    </submittedName>
</protein>
<dbReference type="PATRIC" id="fig|1177154.3.peg.1534"/>
<evidence type="ECO:0000313" key="5">
    <source>
        <dbReference type="Proteomes" id="UP000029444"/>
    </source>
</evidence>
<dbReference type="InterPro" id="IPR002624">
    <property type="entry name" value="DCK/DGK"/>
</dbReference>
<accession>A0A095SKB4</accession>
<evidence type="ECO:0000256" key="1">
    <source>
        <dbReference type="PIRSR" id="PIRSR000705-1"/>
    </source>
</evidence>
<keyword evidence="5" id="KW-1185">Reference proteome</keyword>
<dbReference type="AlphaFoldDB" id="A0A095SKB4"/>
<dbReference type="InterPro" id="IPR050566">
    <property type="entry name" value="Deoxyribonucleoside_kinase"/>
</dbReference>
<proteinExistence type="predicted"/>
<dbReference type="Gene3D" id="3.40.50.300">
    <property type="entry name" value="P-loop containing nucleotide triphosphate hydrolases"/>
    <property type="match status" value="1"/>
</dbReference>
<organism evidence="4 5">
    <name type="scientific">Alcanivorax nanhaiticus</name>
    <dbReference type="NCBI Taxonomy" id="1177154"/>
    <lineage>
        <taxon>Bacteria</taxon>
        <taxon>Pseudomonadati</taxon>
        <taxon>Pseudomonadota</taxon>
        <taxon>Gammaproteobacteria</taxon>
        <taxon>Oceanospirillales</taxon>
        <taxon>Alcanivoracaceae</taxon>
        <taxon>Alcanivorax</taxon>
    </lineage>
</organism>
<keyword evidence="4" id="KW-0418">Kinase</keyword>
<dbReference type="GO" id="GO:0005524">
    <property type="term" value="F:ATP binding"/>
    <property type="evidence" value="ECO:0007669"/>
    <property type="project" value="UniProtKB-KW"/>
</dbReference>
<dbReference type="PIRSF" id="PIRSF000705">
    <property type="entry name" value="DNK"/>
    <property type="match status" value="1"/>
</dbReference>
<keyword evidence="4" id="KW-0808">Transferase</keyword>
<dbReference type="InterPro" id="IPR027417">
    <property type="entry name" value="P-loop_NTPase"/>
</dbReference>
<dbReference type="STRING" id="1177154.Y5S_01505"/>
<reference evidence="4 5" key="1">
    <citation type="submission" date="2012-09" db="EMBL/GenBank/DDBJ databases">
        <title>Genome Sequence of alkane-degrading Bacterium Alcanivorax sp. 19-m-6.</title>
        <authorList>
            <person name="Lai Q."/>
            <person name="Shao Z."/>
        </authorList>
    </citation>
    <scope>NUCLEOTIDE SEQUENCE [LARGE SCALE GENOMIC DNA]</scope>
    <source>
        <strain evidence="4 5">19-m-6</strain>
    </source>
</reference>
<evidence type="ECO:0000256" key="2">
    <source>
        <dbReference type="PIRSR" id="PIRSR000705-3"/>
    </source>
</evidence>
<dbReference type="CDD" id="cd01673">
    <property type="entry name" value="dNK"/>
    <property type="match status" value="1"/>
</dbReference>
<keyword evidence="2" id="KW-0067">ATP-binding</keyword>
<dbReference type="EMBL" id="ARXV01000005">
    <property type="protein sequence ID" value="KGD65071.1"/>
    <property type="molecule type" value="Genomic_DNA"/>
</dbReference>
<name>A0A095SKB4_9GAMM</name>
<feature type="binding site" evidence="2">
    <location>
        <begin position="156"/>
        <end position="160"/>
    </location>
    <ligand>
        <name>ATP</name>
        <dbReference type="ChEBI" id="CHEBI:30616"/>
    </ligand>
</feature>
<dbReference type="Proteomes" id="UP000029444">
    <property type="component" value="Unassembled WGS sequence"/>
</dbReference>